<dbReference type="InterPro" id="IPR033985">
    <property type="entry name" value="SusD-like_N"/>
</dbReference>
<comment type="similarity">
    <text evidence="2">Belongs to the SusD family.</text>
</comment>
<proteinExistence type="inferred from homology"/>
<keyword evidence="4" id="KW-0472">Membrane</keyword>
<evidence type="ECO:0000256" key="3">
    <source>
        <dbReference type="ARBA" id="ARBA00022729"/>
    </source>
</evidence>
<dbReference type="Proteomes" id="UP000198901">
    <property type="component" value="Unassembled WGS sequence"/>
</dbReference>
<dbReference type="AlphaFoldDB" id="A0A1G9JS60"/>
<organism evidence="8 9">
    <name type="scientific">Siphonobacter aquaeclarae</name>
    <dbReference type="NCBI Taxonomy" id="563176"/>
    <lineage>
        <taxon>Bacteria</taxon>
        <taxon>Pseudomonadati</taxon>
        <taxon>Bacteroidota</taxon>
        <taxon>Cytophagia</taxon>
        <taxon>Cytophagales</taxon>
        <taxon>Cytophagaceae</taxon>
        <taxon>Siphonobacter</taxon>
    </lineage>
</organism>
<sequence length="620" mass="68067">MKANTFFLVLWTMGCLTSCRQFLEVRPTDFITAENYYNTEAELQTALNGVYDRLGDDKIYGSNLSYWLTVENDETYHNASNYGPVALYNYNASDPNVDSFWANLYYGIERANLLLANINKPREISESRRNTIRGEALFLRAYFYFLLVTNFGDVPLKLEPNSSVVNTAIARAPQQKVYEQIIADMTTAEGLLQNQTATSLGYGGKVTRTAVQGILARVCLSMAGYPLRDESKFKEALNWCQKVIDSKEHSLNPDYSQIFINYCTDKYDIKESIWEVEMWGNATGGYNDAGQGLGYLFGIANTVIASGRSAAVGRYTKWAYDLFEVNANSSLAIKPSFDLRRDWSCANFSYSATLTIVPNTNPWNMNAGKWRRTLTTESPKTLGNTPINVPLLRYSDVLLMYAEAANEVNNGPTQTAIDYVNQIRRRGYGKYLNGANSVAESIKTITVTNGGSGYSASQTNPVLVTINGGGGAGAQATAIIGKDGSISGISLTDVGKQYTGIPAIEITGGGGKDAKATAVLTSAGDADLKPDQTGAKDKFLKAIQDERVRELSTEGRRLADLKRWGIFLSKMQELSVYGKANAAPGVLFIGLNNISDKNLLLPVPNRELGVNNLLKQNPGW</sequence>
<gene>
    <name evidence="8" type="ORF">SAMN04488090_0723</name>
</gene>
<dbReference type="SUPFAM" id="SSF48452">
    <property type="entry name" value="TPR-like"/>
    <property type="match status" value="1"/>
</dbReference>
<dbReference type="OrthoDB" id="691907at2"/>
<keyword evidence="5" id="KW-0998">Cell outer membrane</keyword>
<keyword evidence="3" id="KW-0732">Signal</keyword>
<dbReference type="Pfam" id="PF14322">
    <property type="entry name" value="SusD-like_3"/>
    <property type="match status" value="1"/>
</dbReference>
<name>A0A1G9JS60_9BACT</name>
<dbReference type="GO" id="GO:0009279">
    <property type="term" value="C:cell outer membrane"/>
    <property type="evidence" value="ECO:0007669"/>
    <property type="project" value="UniProtKB-SubCell"/>
</dbReference>
<dbReference type="Gene3D" id="1.25.40.390">
    <property type="match status" value="2"/>
</dbReference>
<keyword evidence="9" id="KW-1185">Reference proteome</keyword>
<feature type="domain" description="RagB/SusD" evidence="6">
    <location>
        <begin position="351"/>
        <end position="426"/>
    </location>
</feature>
<dbReference type="Pfam" id="PF07980">
    <property type="entry name" value="SusD_RagB"/>
    <property type="match status" value="2"/>
</dbReference>
<evidence type="ECO:0000259" key="6">
    <source>
        <dbReference type="Pfam" id="PF07980"/>
    </source>
</evidence>
<protein>
    <submittedName>
        <fullName evidence="8">Starch-binding associating with outer membrane</fullName>
    </submittedName>
</protein>
<dbReference type="InterPro" id="IPR012944">
    <property type="entry name" value="SusD_RagB_dom"/>
</dbReference>
<dbReference type="STRING" id="563176.SAMN04488090_0723"/>
<dbReference type="InterPro" id="IPR011990">
    <property type="entry name" value="TPR-like_helical_dom_sf"/>
</dbReference>
<evidence type="ECO:0000256" key="5">
    <source>
        <dbReference type="ARBA" id="ARBA00023237"/>
    </source>
</evidence>
<reference evidence="8 9" key="1">
    <citation type="submission" date="2016-10" db="EMBL/GenBank/DDBJ databases">
        <authorList>
            <person name="de Groot N.N."/>
        </authorList>
    </citation>
    <scope>NUCLEOTIDE SEQUENCE [LARGE SCALE GENOMIC DNA]</scope>
    <source>
        <strain evidence="8 9">DSM 21668</strain>
    </source>
</reference>
<dbReference type="EMBL" id="FNGS01000002">
    <property type="protein sequence ID" value="SDL40004.1"/>
    <property type="molecule type" value="Genomic_DNA"/>
</dbReference>
<comment type="subcellular location">
    <subcellularLocation>
        <location evidence="1">Cell outer membrane</location>
    </subcellularLocation>
</comment>
<feature type="domain" description="RagB/SusD" evidence="6">
    <location>
        <begin position="523"/>
        <end position="620"/>
    </location>
</feature>
<evidence type="ECO:0000256" key="4">
    <source>
        <dbReference type="ARBA" id="ARBA00023136"/>
    </source>
</evidence>
<evidence type="ECO:0000259" key="7">
    <source>
        <dbReference type="Pfam" id="PF14322"/>
    </source>
</evidence>
<dbReference type="RefSeq" id="WP_093197928.1">
    <property type="nucleotide sequence ID" value="NZ_FNGS01000002.1"/>
</dbReference>
<evidence type="ECO:0000256" key="2">
    <source>
        <dbReference type="ARBA" id="ARBA00006275"/>
    </source>
</evidence>
<evidence type="ECO:0000256" key="1">
    <source>
        <dbReference type="ARBA" id="ARBA00004442"/>
    </source>
</evidence>
<dbReference type="PROSITE" id="PS51257">
    <property type="entry name" value="PROKAR_LIPOPROTEIN"/>
    <property type="match status" value="1"/>
</dbReference>
<evidence type="ECO:0000313" key="8">
    <source>
        <dbReference type="EMBL" id="SDL40004.1"/>
    </source>
</evidence>
<dbReference type="CDD" id="cd08977">
    <property type="entry name" value="SusD"/>
    <property type="match status" value="1"/>
</dbReference>
<feature type="domain" description="SusD-like N-terminal" evidence="7">
    <location>
        <begin position="22"/>
        <end position="220"/>
    </location>
</feature>
<evidence type="ECO:0000313" key="9">
    <source>
        <dbReference type="Proteomes" id="UP000198901"/>
    </source>
</evidence>
<accession>A0A1G9JS60</accession>